<protein>
    <submittedName>
        <fullName evidence="2">Transferred entry: 1.8.99.5</fullName>
    </submittedName>
</protein>
<dbReference type="Gene3D" id="3.40.50.1220">
    <property type="entry name" value="TPP-binding domain"/>
    <property type="match status" value="1"/>
</dbReference>
<dbReference type="Proteomes" id="UP000095283">
    <property type="component" value="Unplaced"/>
</dbReference>
<dbReference type="WBParaSite" id="Hba_14328">
    <property type="protein sequence ID" value="Hba_14328"/>
    <property type="gene ID" value="Hba_14328"/>
</dbReference>
<keyword evidence="1" id="KW-1185">Reference proteome</keyword>
<accession>A0A1I7X9Y7</accession>
<evidence type="ECO:0000313" key="2">
    <source>
        <dbReference type="WBParaSite" id="Hba_14328"/>
    </source>
</evidence>
<proteinExistence type="predicted"/>
<dbReference type="AlphaFoldDB" id="A0A1I7X9Y7"/>
<organism evidence="1 2">
    <name type="scientific">Heterorhabditis bacteriophora</name>
    <name type="common">Entomopathogenic nematode worm</name>
    <dbReference type="NCBI Taxonomy" id="37862"/>
    <lineage>
        <taxon>Eukaryota</taxon>
        <taxon>Metazoa</taxon>
        <taxon>Ecdysozoa</taxon>
        <taxon>Nematoda</taxon>
        <taxon>Chromadorea</taxon>
        <taxon>Rhabditida</taxon>
        <taxon>Rhabditina</taxon>
        <taxon>Rhabditomorpha</taxon>
        <taxon>Strongyloidea</taxon>
        <taxon>Heterorhabditidae</taxon>
        <taxon>Heterorhabditis</taxon>
    </lineage>
</organism>
<sequence length="68" mass="7938">MEEVGRVGSYEQSIGIQGLCYGLKDNKRDVFWRGSCDDGVRRLAEMLDWEHDLDQLIQEGYYHKDVDV</sequence>
<evidence type="ECO:0000313" key="1">
    <source>
        <dbReference type="Proteomes" id="UP000095283"/>
    </source>
</evidence>
<name>A0A1I7X9Y7_HETBA</name>
<reference evidence="2" key="1">
    <citation type="submission" date="2016-11" db="UniProtKB">
        <authorList>
            <consortium name="WormBaseParasite"/>
        </authorList>
    </citation>
    <scope>IDENTIFICATION</scope>
</reference>